<evidence type="ECO:0000313" key="8">
    <source>
        <dbReference type="EMBL" id="PHT91618.1"/>
    </source>
</evidence>
<feature type="signal peptide" evidence="7">
    <location>
        <begin position="1"/>
        <end position="26"/>
    </location>
</feature>
<dbReference type="PANTHER" id="PTHR39112:SF1">
    <property type="entry name" value="PROTEIN RALF-LIKE 27"/>
    <property type="match status" value="1"/>
</dbReference>
<reference evidence="8 9" key="2">
    <citation type="journal article" date="2017" name="Genome Biol.">
        <title>New reference genome sequences of hot pepper reveal the massive evolution of plant disease-resistance genes by retroduplication.</title>
        <authorList>
            <person name="Kim S."/>
            <person name="Park J."/>
            <person name="Yeom S.I."/>
            <person name="Kim Y.M."/>
            <person name="Seo E."/>
            <person name="Kim K.T."/>
            <person name="Kim M.S."/>
            <person name="Lee J.M."/>
            <person name="Cheong K."/>
            <person name="Shin H.S."/>
            <person name="Kim S.B."/>
            <person name="Han K."/>
            <person name="Lee J."/>
            <person name="Park M."/>
            <person name="Lee H.A."/>
            <person name="Lee H.Y."/>
            <person name="Lee Y."/>
            <person name="Oh S."/>
            <person name="Lee J.H."/>
            <person name="Choi E."/>
            <person name="Choi E."/>
            <person name="Lee S.E."/>
            <person name="Jeon J."/>
            <person name="Kim H."/>
            <person name="Choi G."/>
            <person name="Song H."/>
            <person name="Lee J."/>
            <person name="Lee S.C."/>
            <person name="Kwon J.K."/>
            <person name="Lee H.Y."/>
            <person name="Koo N."/>
            <person name="Hong Y."/>
            <person name="Kim R.W."/>
            <person name="Kang W.H."/>
            <person name="Huh J.H."/>
            <person name="Kang B.C."/>
            <person name="Yang T.J."/>
            <person name="Lee Y.H."/>
            <person name="Bennetzen J.L."/>
            <person name="Choi D."/>
        </authorList>
    </citation>
    <scope>NUCLEOTIDE SEQUENCE [LARGE SCALE GENOMIC DNA]</scope>
    <source>
        <strain evidence="9">cv. CM334</strain>
    </source>
</reference>
<accession>A0A2G3ABP8</accession>
<dbReference type="Gramene" id="PHT91618">
    <property type="protein sequence ID" value="PHT91618"/>
    <property type="gene ID" value="T459_06731"/>
</dbReference>
<evidence type="ECO:0000313" key="9">
    <source>
        <dbReference type="Proteomes" id="UP000222542"/>
    </source>
</evidence>
<evidence type="ECO:0000256" key="2">
    <source>
        <dbReference type="ARBA" id="ARBA00009178"/>
    </source>
</evidence>
<evidence type="ECO:0000256" key="7">
    <source>
        <dbReference type="SAM" id="SignalP"/>
    </source>
</evidence>
<proteinExistence type="inferred from homology"/>
<evidence type="ECO:0000256" key="1">
    <source>
        <dbReference type="ARBA" id="ARBA00004613"/>
    </source>
</evidence>
<dbReference type="PANTHER" id="PTHR39112">
    <property type="entry name" value="PROTEIN RALF-LIKE 27-RELATED"/>
    <property type="match status" value="1"/>
</dbReference>
<dbReference type="AlphaFoldDB" id="A0A2G3ABP8"/>
<dbReference type="EMBL" id="AYRZ02000002">
    <property type="protein sequence ID" value="PHT91618.1"/>
    <property type="molecule type" value="Genomic_DNA"/>
</dbReference>
<comment type="similarity">
    <text evidence="2">Belongs to the plant rapid alkalinization factor (RALF) family.</text>
</comment>
<comment type="caution">
    <text evidence="8">The sequence shown here is derived from an EMBL/GenBank/DDBJ whole genome shotgun (WGS) entry which is preliminary data.</text>
</comment>
<keyword evidence="9" id="KW-1185">Reference proteome</keyword>
<dbReference type="OMA" id="FMMESET"/>
<reference evidence="8 9" key="1">
    <citation type="journal article" date="2014" name="Nat. Genet.">
        <title>Genome sequence of the hot pepper provides insights into the evolution of pungency in Capsicum species.</title>
        <authorList>
            <person name="Kim S."/>
            <person name="Park M."/>
            <person name="Yeom S.I."/>
            <person name="Kim Y.M."/>
            <person name="Lee J.M."/>
            <person name="Lee H.A."/>
            <person name="Seo E."/>
            <person name="Choi J."/>
            <person name="Cheong K."/>
            <person name="Kim K.T."/>
            <person name="Jung K."/>
            <person name="Lee G.W."/>
            <person name="Oh S.K."/>
            <person name="Bae C."/>
            <person name="Kim S.B."/>
            <person name="Lee H.Y."/>
            <person name="Kim S.Y."/>
            <person name="Kim M.S."/>
            <person name="Kang B.C."/>
            <person name="Jo Y.D."/>
            <person name="Yang H.B."/>
            <person name="Jeong H.J."/>
            <person name="Kang W.H."/>
            <person name="Kwon J.K."/>
            <person name="Shin C."/>
            <person name="Lim J.Y."/>
            <person name="Park J.H."/>
            <person name="Huh J.H."/>
            <person name="Kim J.S."/>
            <person name="Kim B.D."/>
            <person name="Cohen O."/>
            <person name="Paran I."/>
            <person name="Suh M.C."/>
            <person name="Lee S.B."/>
            <person name="Kim Y.K."/>
            <person name="Shin Y."/>
            <person name="Noh S.J."/>
            <person name="Park J."/>
            <person name="Seo Y.S."/>
            <person name="Kwon S.Y."/>
            <person name="Kim H.A."/>
            <person name="Park J.M."/>
            <person name="Kim H.J."/>
            <person name="Choi S.B."/>
            <person name="Bosland P.W."/>
            <person name="Reeves G."/>
            <person name="Jo S.H."/>
            <person name="Lee B.W."/>
            <person name="Cho H.T."/>
            <person name="Choi H.S."/>
            <person name="Lee M.S."/>
            <person name="Yu Y."/>
            <person name="Do Choi Y."/>
            <person name="Park B.S."/>
            <person name="van Deynze A."/>
            <person name="Ashrafi H."/>
            <person name="Hill T."/>
            <person name="Kim W.T."/>
            <person name="Pai H.S."/>
            <person name="Ahn H.K."/>
            <person name="Yeam I."/>
            <person name="Giovannoni J.J."/>
            <person name="Rose J.K."/>
            <person name="Sorensen I."/>
            <person name="Lee S.J."/>
            <person name="Kim R.W."/>
            <person name="Choi I.Y."/>
            <person name="Choi B.S."/>
            <person name="Lim J.S."/>
            <person name="Lee Y.H."/>
            <person name="Choi D."/>
        </authorList>
    </citation>
    <scope>NUCLEOTIDE SEQUENCE [LARGE SCALE GENOMIC DNA]</scope>
    <source>
        <strain evidence="9">cv. CM334</strain>
    </source>
</reference>
<organism evidence="8 9">
    <name type="scientific">Capsicum annuum</name>
    <name type="common">Capsicum pepper</name>
    <dbReference type="NCBI Taxonomy" id="4072"/>
    <lineage>
        <taxon>Eukaryota</taxon>
        <taxon>Viridiplantae</taxon>
        <taxon>Streptophyta</taxon>
        <taxon>Embryophyta</taxon>
        <taxon>Tracheophyta</taxon>
        <taxon>Spermatophyta</taxon>
        <taxon>Magnoliopsida</taxon>
        <taxon>eudicotyledons</taxon>
        <taxon>Gunneridae</taxon>
        <taxon>Pentapetalae</taxon>
        <taxon>asterids</taxon>
        <taxon>lamiids</taxon>
        <taxon>Solanales</taxon>
        <taxon>Solanaceae</taxon>
        <taxon>Solanoideae</taxon>
        <taxon>Capsiceae</taxon>
        <taxon>Capsicum</taxon>
    </lineage>
</organism>
<comment type="subcellular location">
    <subcellularLocation>
        <location evidence="1">Secreted</location>
    </subcellularLocation>
</comment>
<sequence>MGSAVQYKMFLVILLLTIVMLEITNVQKVVCVDASQECNGTNSSIGGCLADADEFMMESETNAMLLANVKRISNRALQKPQLCRAAIYGNCISNPKNPPKRPCNFENRCKREKIACGVGASLLECNGTTSIGECVADHGDEYLMESEMSTMILAGNAKTTISYRTLQKPKICDATEYSSCIGAQKNVAQRICDEFNRCKHDPRKK</sequence>
<dbReference type="GO" id="GO:0005179">
    <property type="term" value="F:hormone activity"/>
    <property type="evidence" value="ECO:0007669"/>
    <property type="project" value="UniProtKB-KW"/>
</dbReference>
<keyword evidence="6" id="KW-1015">Disulfide bond</keyword>
<dbReference type="Pfam" id="PF05498">
    <property type="entry name" value="RALF"/>
    <property type="match status" value="2"/>
</dbReference>
<dbReference type="GO" id="GO:0005576">
    <property type="term" value="C:extracellular region"/>
    <property type="evidence" value="ECO:0007669"/>
    <property type="project" value="UniProtKB-SubCell"/>
</dbReference>
<dbReference type="InterPro" id="IPR008801">
    <property type="entry name" value="RALF"/>
</dbReference>
<evidence type="ECO:0000256" key="4">
    <source>
        <dbReference type="ARBA" id="ARBA00022702"/>
    </source>
</evidence>
<keyword evidence="5 7" id="KW-0732">Signal</keyword>
<evidence type="ECO:0000256" key="6">
    <source>
        <dbReference type="ARBA" id="ARBA00023157"/>
    </source>
</evidence>
<keyword evidence="3" id="KW-0964">Secreted</keyword>
<gene>
    <name evidence="8" type="ORF">T459_06731</name>
</gene>
<evidence type="ECO:0000256" key="3">
    <source>
        <dbReference type="ARBA" id="ARBA00022525"/>
    </source>
</evidence>
<keyword evidence="4" id="KW-0372">Hormone</keyword>
<dbReference type="InterPro" id="IPR039252">
    <property type="entry name" value="RALFL27"/>
</dbReference>
<dbReference type="Proteomes" id="UP000222542">
    <property type="component" value="Unassembled WGS sequence"/>
</dbReference>
<name>A0A2G3ABP8_CAPAN</name>
<evidence type="ECO:0000256" key="5">
    <source>
        <dbReference type="ARBA" id="ARBA00022729"/>
    </source>
</evidence>
<protein>
    <submittedName>
        <fullName evidence="8">Uncharacterized protein</fullName>
    </submittedName>
</protein>
<feature type="chain" id="PRO_5013848122" evidence="7">
    <location>
        <begin position="27"/>
        <end position="205"/>
    </location>
</feature>